<protein>
    <submittedName>
        <fullName evidence="1">Uncharacterized protein</fullName>
    </submittedName>
</protein>
<evidence type="ECO:0000313" key="1">
    <source>
        <dbReference type="EMBL" id="JAH37971.1"/>
    </source>
</evidence>
<reference evidence="1" key="2">
    <citation type="journal article" date="2015" name="Fish Shellfish Immunol.">
        <title>Early steps in the European eel (Anguilla anguilla)-Vibrio vulnificus interaction in the gills: Role of the RtxA13 toxin.</title>
        <authorList>
            <person name="Callol A."/>
            <person name="Pajuelo D."/>
            <person name="Ebbesson L."/>
            <person name="Teles M."/>
            <person name="MacKenzie S."/>
            <person name="Amaro C."/>
        </authorList>
    </citation>
    <scope>NUCLEOTIDE SEQUENCE</scope>
</reference>
<dbReference type="AlphaFoldDB" id="A0A0E9S9M2"/>
<name>A0A0E9S9M2_ANGAN</name>
<proteinExistence type="predicted"/>
<reference evidence="1" key="1">
    <citation type="submission" date="2014-11" db="EMBL/GenBank/DDBJ databases">
        <authorList>
            <person name="Amaro Gonzalez C."/>
        </authorList>
    </citation>
    <scope>NUCLEOTIDE SEQUENCE</scope>
</reference>
<dbReference type="EMBL" id="GBXM01070606">
    <property type="protein sequence ID" value="JAH37971.1"/>
    <property type="molecule type" value="Transcribed_RNA"/>
</dbReference>
<organism evidence="1">
    <name type="scientific">Anguilla anguilla</name>
    <name type="common">European freshwater eel</name>
    <name type="synonym">Muraena anguilla</name>
    <dbReference type="NCBI Taxonomy" id="7936"/>
    <lineage>
        <taxon>Eukaryota</taxon>
        <taxon>Metazoa</taxon>
        <taxon>Chordata</taxon>
        <taxon>Craniata</taxon>
        <taxon>Vertebrata</taxon>
        <taxon>Euteleostomi</taxon>
        <taxon>Actinopterygii</taxon>
        <taxon>Neopterygii</taxon>
        <taxon>Teleostei</taxon>
        <taxon>Anguilliformes</taxon>
        <taxon>Anguillidae</taxon>
        <taxon>Anguilla</taxon>
    </lineage>
</organism>
<accession>A0A0E9S9M2</accession>
<sequence length="51" mass="5776">MSIMVCRESGPTQRMCTYFSLCFSKDCRMVHCVGKCCIHSDTCAVGYPFQN</sequence>